<accession>A0A517PVV9</accession>
<proteinExistence type="predicted"/>
<dbReference type="RefSeq" id="WP_145191035.1">
    <property type="nucleotide sequence ID" value="NZ_CP036266.1"/>
</dbReference>
<reference evidence="4 5" key="1">
    <citation type="submission" date="2019-02" db="EMBL/GenBank/DDBJ databases">
        <title>Deep-cultivation of Planctomycetes and their phenomic and genomic characterization uncovers novel biology.</title>
        <authorList>
            <person name="Wiegand S."/>
            <person name="Jogler M."/>
            <person name="Boedeker C."/>
            <person name="Pinto D."/>
            <person name="Vollmers J."/>
            <person name="Rivas-Marin E."/>
            <person name="Kohn T."/>
            <person name="Peeters S.H."/>
            <person name="Heuer A."/>
            <person name="Rast P."/>
            <person name="Oberbeckmann S."/>
            <person name="Bunk B."/>
            <person name="Jeske O."/>
            <person name="Meyerdierks A."/>
            <person name="Storesund J.E."/>
            <person name="Kallscheuer N."/>
            <person name="Luecker S."/>
            <person name="Lage O.M."/>
            <person name="Pohl T."/>
            <person name="Merkel B.J."/>
            <person name="Hornburger P."/>
            <person name="Mueller R.-W."/>
            <person name="Bruemmer F."/>
            <person name="Labrenz M."/>
            <person name="Spormann A.M."/>
            <person name="Op den Camp H."/>
            <person name="Overmann J."/>
            <person name="Amann R."/>
            <person name="Jetten M.S.M."/>
            <person name="Mascher T."/>
            <person name="Medema M.H."/>
            <person name="Devos D.P."/>
            <person name="Kaster A.-K."/>
            <person name="Ovreas L."/>
            <person name="Rohde M."/>
            <person name="Galperin M.Y."/>
            <person name="Jogler C."/>
        </authorList>
    </citation>
    <scope>NUCLEOTIDE SEQUENCE [LARGE SCALE GENOMIC DNA]</scope>
    <source>
        <strain evidence="4 5">HG66A1</strain>
    </source>
</reference>
<evidence type="ECO:0000256" key="2">
    <source>
        <dbReference type="SAM" id="Phobius"/>
    </source>
</evidence>
<organism evidence="4 5">
    <name type="scientific">Gimesia chilikensis</name>
    <dbReference type="NCBI Taxonomy" id="2605989"/>
    <lineage>
        <taxon>Bacteria</taxon>
        <taxon>Pseudomonadati</taxon>
        <taxon>Planctomycetota</taxon>
        <taxon>Planctomycetia</taxon>
        <taxon>Planctomycetales</taxon>
        <taxon>Planctomycetaceae</taxon>
        <taxon>Gimesia</taxon>
    </lineage>
</organism>
<gene>
    <name evidence="4" type="ORF">HG66A1_53330</name>
</gene>
<keyword evidence="2" id="KW-0472">Membrane</keyword>
<feature type="transmembrane region" description="Helical" evidence="2">
    <location>
        <begin position="220"/>
        <end position="237"/>
    </location>
</feature>
<feature type="domain" description="GYF" evidence="3">
    <location>
        <begin position="16"/>
        <end position="64"/>
    </location>
</feature>
<name>A0A517PVV9_9PLAN</name>
<feature type="transmembrane region" description="Helical" evidence="2">
    <location>
        <begin position="99"/>
        <end position="120"/>
    </location>
</feature>
<evidence type="ECO:0000259" key="3">
    <source>
        <dbReference type="Pfam" id="PF14237"/>
    </source>
</evidence>
<dbReference type="Pfam" id="PF14237">
    <property type="entry name" value="GYF_2"/>
    <property type="match status" value="1"/>
</dbReference>
<evidence type="ECO:0000313" key="5">
    <source>
        <dbReference type="Proteomes" id="UP000320421"/>
    </source>
</evidence>
<dbReference type="InterPro" id="IPR025640">
    <property type="entry name" value="GYF_2"/>
</dbReference>
<protein>
    <recommendedName>
        <fullName evidence="3">GYF domain-containing protein</fullName>
    </recommendedName>
</protein>
<keyword evidence="5" id="KW-1185">Reference proteome</keyword>
<evidence type="ECO:0000256" key="1">
    <source>
        <dbReference type="SAM" id="MobiDB-lite"/>
    </source>
</evidence>
<dbReference type="OrthoDB" id="289500at2"/>
<evidence type="ECO:0000313" key="4">
    <source>
        <dbReference type="EMBL" id="QDT23512.1"/>
    </source>
</evidence>
<dbReference type="EMBL" id="CP036266">
    <property type="protein sequence ID" value="QDT23512.1"/>
    <property type="molecule type" value="Genomic_DNA"/>
</dbReference>
<keyword evidence="2" id="KW-0812">Transmembrane</keyword>
<feature type="region of interest" description="Disordered" evidence="1">
    <location>
        <begin position="1"/>
        <end position="21"/>
    </location>
</feature>
<dbReference type="Proteomes" id="UP000320421">
    <property type="component" value="Chromosome"/>
</dbReference>
<dbReference type="AlphaFoldDB" id="A0A517PVV9"/>
<sequence length="247" mass="27431">MHEENNKTTESPPSQWWLAKNGMAEGPLSHQQIRDALQSSKISSADFAYSSDSKEWKPLSAWSDFVSGSEEATLQSPPAPPVESCPIEPLITNPRLPAMANWICIYTLQISPWLWCFYVVSQMTYGTVLDEKDPLMGLEAFAMFVSMLVSLGVTISLFIGGARLRALSRSGPNIIILSIVIATAVHLLLSLWGIGIIAMADQSNFASKTVAVELINYFEVIVELCEWAFLLTTLFWLRRNAQFLPLS</sequence>
<keyword evidence="2" id="KW-1133">Transmembrane helix</keyword>
<feature type="transmembrane region" description="Helical" evidence="2">
    <location>
        <begin position="174"/>
        <end position="200"/>
    </location>
</feature>
<feature type="transmembrane region" description="Helical" evidence="2">
    <location>
        <begin position="140"/>
        <end position="162"/>
    </location>
</feature>